<name>A0A6D2L2K4_9BRAS</name>
<dbReference type="EMBL" id="CACVBM020001607">
    <property type="protein sequence ID" value="CAA7055519.1"/>
    <property type="molecule type" value="Genomic_DNA"/>
</dbReference>
<evidence type="ECO:0000256" key="1">
    <source>
        <dbReference type="SAM" id="SignalP"/>
    </source>
</evidence>
<dbReference type="GO" id="GO:0004672">
    <property type="term" value="F:protein kinase activity"/>
    <property type="evidence" value="ECO:0007669"/>
    <property type="project" value="InterPro"/>
</dbReference>
<dbReference type="PROSITE" id="PS00109">
    <property type="entry name" value="PROTEIN_KINASE_TYR"/>
    <property type="match status" value="1"/>
</dbReference>
<accession>A0A6D2L2K4</accession>
<evidence type="ECO:0000313" key="2">
    <source>
        <dbReference type="EMBL" id="CAA7055519.1"/>
    </source>
</evidence>
<keyword evidence="3" id="KW-1185">Reference proteome</keyword>
<protein>
    <submittedName>
        <fullName evidence="2">Uncharacterized protein</fullName>
    </submittedName>
</protein>
<evidence type="ECO:0000313" key="3">
    <source>
        <dbReference type="Proteomes" id="UP000467841"/>
    </source>
</evidence>
<comment type="caution">
    <text evidence="2">The sequence shown here is derived from an EMBL/GenBank/DDBJ whole genome shotgun (WGS) entry which is preliminary data.</text>
</comment>
<dbReference type="Proteomes" id="UP000467841">
    <property type="component" value="Unassembled WGS sequence"/>
</dbReference>
<dbReference type="AlphaFoldDB" id="A0A6D2L2K4"/>
<feature type="chain" id="PRO_5025562724" evidence="1">
    <location>
        <begin position="27"/>
        <end position="92"/>
    </location>
</feature>
<organism evidence="2 3">
    <name type="scientific">Microthlaspi erraticum</name>
    <dbReference type="NCBI Taxonomy" id="1685480"/>
    <lineage>
        <taxon>Eukaryota</taxon>
        <taxon>Viridiplantae</taxon>
        <taxon>Streptophyta</taxon>
        <taxon>Embryophyta</taxon>
        <taxon>Tracheophyta</taxon>
        <taxon>Spermatophyta</taxon>
        <taxon>Magnoliopsida</taxon>
        <taxon>eudicotyledons</taxon>
        <taxon>Gunneridae</taxon>
        <taxon>Pentapetalae</taxon>
        <taxon>rosids</taxon>
        <taxon>malvids</taxon>
        <taxon>Brassicales</taxon>
        <taxon>Brassicaceae</taxon>
        <taxon>Coluteocarpeae</taxon>
        <taxon>Microthlaspi</taxon>
    </lineage>
</organism>
<proteinExistence type="predicted"/>
<reference evidence="2" key="1">
    <citation type="submission" date="2020-01" db="EMBL/GenBank/DDBJ databases">
        <authorList>
            <person name="Mishra B."/>
        </authorList>
    </citation>
    <scope>NUCLEOTIDE SEQUENCE [LARGE SCALE GENOMIC DNA]</scope>
</reference>
<gene>
    <name evidence="2" type="ORF">MERR_LOCUS42755</name>
</gene>
<keyword evidence="1" id="KW-0732">Signal</keyword>
<dbReference type="InterPro" id="IPR008266">
    <property type="entry name" value="Tyr_kinase_AS"/>
</dbReference>
<feature type="signal peptide" evidence="1">
    <location>
        <begin position="1"/>
        <end position="26"/>
    </location>
</feature>
<sequence length="92" mass="10786">MTLRLVIVRLRLRWGVLLFMWRGHEDSVLCVSRELTHMRRRGNLMAATLELEETKQLFVFLLYHQDIAPTNVLFAIADLAAFLTEIYRLGVL</sequence>